<comment type="caution">
    <text evidence="4">The sequence shown here is derived from an EMBL/GenBank/DDBJ whole genome shotgun (WGS) entry which is preliminary data.</text>
</comment>
<dbReference type="PANTHER" id="PTHR31001:SF84">
    <property type="entry name" value="FUNGAL SPECIFIC TRANSCRIPTION FACTOR"/>
    <property type="match status" value="1"/>
</dbReference>
<evidence type="ECO:0000313" key="5">
    <source>
        <dbReference type="Proteomes" id="UP000537989"/>
    </source>
</evidence>
<proteinExistence type="predicted"/>
<organism evidence="4 5">
    <name type="scientific">Fusarium austroamericanum</name>
    <dbReference type="NCBI Taxonomy" id="282268"/>
    <lineage>
        <taxon>Eukaryota</taxon>
        <taxon>Fungi</taxon>
        <taxon>Dikarya</taxon>
        <taxon>Ascomycota</taxon>
        <taxon>Pezizomycotina</taxon>
        <taxon>Sordariomycetes</taxon>
        <taxon>Hypocreomycetidae</taxon>
        <taxon>Hypocreales</taxon>
        <taxon>Nectriaceae</taxon>
        <taxon>Fusarium</taxon>
    </lineage>
</organism>
<dbReference type="SMART" id="SM00906">
    <property type="entry name" value="Fungal_trans"/>
    <property type="match status" value="1"/>
</dbReference>
<dbReference type="Proteomes" id="UP000537989">
    <property type="component" value="Unassembled WGS sequence"/>
</dbReference>
<protein>
    <recommendedName>
        <fullName evidence="3">Xylanolytic transcriptional activator regulatory domain-containing protein</fullName>
    </recommendedName>
</protein>
<comment type="subcellular location">
    <subcellularLocation>
        <location evidence="1">Nucleus</location>
    </subcellularLocation>
</comment>
<evidence type="ECO:0000259" key="3">
    <source>
        <dbReference type="SMART" id="SM00906"/>
    </source>
</evidence>
<dbReference type="GO" id="GO:0006351">
    <property type="term" value="P:DNA-templated transcription"/>
    <property type="evidence" value="ECO:0007669"/>
    <property type="project" value="InterPro"/>
</dbReference>
<reference evidence="4 5" key="1">
    <citation type="submission" date="2020-02" db="EMBL/GenBank/DDBJ databases">
        <title>Identification and distribution of gene clusters putatively required for synthesis of sphingolipid metabolism inhibitors in phylogenetically diverse species of the filamentous fungus Fusarium.</title>
        <authorList>
            <person name="Kim H.-S."/>
            <person name="Busman M."/>
            <person name="Brown D.W."/>
            <person name="Divon H."/>
            <person name="Uhlig S."/>
            <person name="Proctor R.H."/>
        </authorList>
    </citation>
    <scope>NUCLEOTIDE SEQUENCE [LARGE SCALE GENOMIC DNA]</scope>
    <source>
        <strain evidence="4 5">NRRL 2903</strain>
    </source>
</reference>
<keyword evidence="2" id="KW-0539">Nucleus</keyword>
<evidence type="ECO:0000313" key="4">
    <source>
        <dbReference type="EMBL" id="KAF5246252.1"/>
    </source>
</evidence>
<dbReference type="Gene3D" id="3.40.50.1110">
    <property type="entry name" value="SGNH hydrolase"/>
    <property type="match status" value="1"/>
</dbReference>
<dbReference type="InterPro" id="IPR007219">
    <property type="entry name" value="XnlR_reg_dom"/>
</dbReference>
<dbReference type="PANTHER" id="PTHR31001">
    <property type="entry name" value="UNCHARACTERIZED TRANSCRIPTIONAL REGULATORY PROTEIN"/>
    <property type="match status" value="1"/>
</dbReference>
<dbReference type="EMBL" id="JAAMOD010000030">
    <property type="protein sequence ID" value="KAF5246252.1"/>
    <property type="molecule type" value="Genomic_DNA"/>
</dbReference>
<dbReference type="CDD" id="cd12148">
    <property type="entry name" value="fungal_TF_MHR"/>
    <property type="match status" value="1"/>
</dbReference>
<dbReference type="InterPro" id="IPR036514">
    <property type="entry name" value="SGNH_hydro_sf"/>
</dbReference>
<gene>
    <name evidence="4" type="ORF">FAUST_1369</name>
</gene>
<sequence length="698" mass="79346">MYQHLNWGPYPSPYSLHRLEKTSDVSLNDCKSQHILDVLPSKPILDALIESFFSDINHHYSIINPSFFIQQYVDWSTKTEQEQCNDAQLTALILMICACVTQQLPQGGATQLSESSSLDYHSAGQRLAMTTSAGLHSTTNLQWKVLSICWFQGEGRFIEAWHTIGLAIQEAYELGYHEARPCTAESRTEAQIGRQIWRVLHCWNWQLSLTLGRPMIMNDIDSDPDVEVNLTTMPPSSTLATKLQYQLVCSLSKRWHTPHRIDSPSEIRAHGQMVEKYMQSLPPVYRINNTDTTNDQKWPWLVTHRYYVQAMMYFMILQPYKTFLSNPSIDPMLPDIQKMQQEATQYSLNALDVAGQWSSHALDRDVHFHLVVLCLFDTAAFLSTTLTRVAVPQREEVMAAIDNATTALRQLGRISQGAKTSHTLLGRIVKGAAGHAFSPTRIVITLNQSLEQKRPSLAARVRHPTHLIKSLLTTNTNSYIIRYPITAVGMFKQRSHDTHQDTHRPQITSNPNQYEIALLGDSLFERFKTTGSNLSINHNPSILNLGVGGDKVLNVQYRIDQGLLRFLKNNQSNLKLMYVHMGCNNLKKNGLRKDDADAYASVIKNIQEVLPDVKIVITALFKQRGLKDEIIDEANQMLRDIADQNGTDFLPFGDDQEGIMSEDNVHLNATGYVKWNEVLEKDMSTRQKGDWTESRHDQ</sequence>
<dbReference type="InterPro" id="IPR050613">
    <property type="entry name" value="Sec_Metabolite_Reg"/>
</dbReference>
<dbReference type="Pfam" id="PF04082">
    <property type="entry name" value="Fungal_trans"/>
    <property type="match status" value="1"/>
</dbReference>
<name>A0AAN6C8L6_FUSAU</name>
<dbReference type="InterPro" id="IPR013830">
    <property type="entry name" value="SGNH_hydro"/>
</dbReference>
<dbReference type="GO" id="GO:0005634">
    <property type="term" value="C:nucleus"/>
    <property type="evidence" value="ECO:0007669"/>
    <property type="project" value="UniProtKB-SubCell"/>
</dbReference>
<dbReference type="AlphaFoldDB" id="A0AAN6C8L6"/>
<dbReference type="SUPFAM" id="SSF52266">
    <property type="entry name" value="SGNH hydrolase"/>
    <property type="match status" value="1"/>
</dbReference>
<feature type="domain" description="Xylanolytic transcriptional activator regulatory" evidence="3">
    <location>
        <begin position="160"/>
        <end position="233"/>
    </location>
</feature>
<dbReference type="GO" id="GO:0003677">
    <property type="term" value="F:DNA binding"/>
    <property type="evidence" value="ECO:0007669"/>
    <property type="project" value="InterPro"/>
</dbReference>
<evidence type="ECO:0000256" key="2">
    <source>
        <dbReference type="ARBA" id="ARBA00023242"/>
    </source>
</evidence>
<dbReference type="GO" id="GO:0008270">
    <property type="term" value="F:zinc ion binding"/>
    <property type="evidence" value="ECO:0007669"/>
    <property type="project" value="InterPro"/>
</dbReference>
<evidence type="ECO:0000256" key="1">
    <source>
        <dbReference type="ARBA" id="ARBA00004123"/>
    </source>
</evidence>
<keyword evidence="5" id="KW-1185">Reference proteome</keyword>
<dbReference type="Pfam" id="PF13472">
    <property type="entry name" value="Lipase_GDSL_2"/>
    <property type="match status" value="1"/>
</dbReference>
<accession>A0AAN6C8L6</accession>